<dbReference type="AlphaFoldDB" id="A0A964BP66"/>
<dbReference type="Gene3D" id="3.60.15.10">
    <property type="entry name" value="Ribonuclease Z/Hydroxyacylglutathione hydrolase-like"/>
    <property type="match status" value="1"/>
</dbReference>
<reference evidence="2" key="1">
    <citation type="journal article" date="2021" name="Antonie Van Leeuwenhoek">
        <title>Draft genome and description of Waterburya agarophytonicola gen. nov. sp. nov. (Pleurocapsales, Cyanobacteria): a seaweed symbiont.</title>
        <authorList>
            <person name="Bonthond G."/>
            <person name="Shalygin S."/>
            <person name="Bayer T."/>
            <person name="Weinberger F."/>
        </authorList>
    </citation>
    <scope>NUCLEOTIDE SEQUENCE</scope>
    <source>
        <strain evidence="2">KI4</strain>
    </source>
</reference>
<comment type="caution">
    <text evidence="2">The sequence shown here is derived from an EMBL/GenBank/DDBJ whole genome shotgun (WGS) entry which is preliminary data.</text>
</comment>
<dbReference type="InterPro" id="IPR001279">
    <property type="entry name" value="Metallo-B-lactamas"/>
</dbReference>
<evidence type="ECO:0000313" key="2">
    <source>
        <dbReference type="EMBL" id="MCC0177019.1"/>
    </source>
</evidence>
<organism evidence="2 3">
    <name type="scientific">Waterburya agarophytonicola KI4</name>
    <dbReference type="NCBI Taxonomy" id="2874699"/>
    <lineage>
        <taxon>Bacteria</taxon>
        <taxon>Bacillati</taxon>
        <taxon>Cyanobacteriota</taxon>
        <taxon>Cyanophyceae</taxon>
        <taxon>Pleurocapsales</taxon>
        <taxon>Hyellaceae</taxon>
        <taxon>Waterburya</taxon>
        <taxon>Waterburya agarophytonicola</taxon>
    </lineage>
</organism>
<evidence type="ECO:0000313" key="3">
    <source>
        <dbReference type="Proteomes" id="UP000729733"/>
    </source>
</evidence>
<keyword evidence="3" id="KW-1185">Reference proteome</keyword>
<accession>A0A964BP66</accession>
<feature type="domain" description="Metallo-beta-lactamase" evidence="1">
    <location>
        <begin position="37"/>
        <end position="200"/>
    </location>
</feature>
<dbReference type="InterPro" id="IPR036866">
    <property type="entry name" value="RibonucZ/Hydroxyglut_hydro"/>
</dbReference>
<dbReference type="Proteomes" id="UP000729733">
    <property type="component" value="Unassembled WGS sequence"/>
</dbReference>
<protein>
    <submittedName>
        <fullName evidence="2">MBL fold metallo-hydrolase</fullName>
    </submittedName>
</protein>
<proteinExistence type="predicted"/>
<dbReference type="SMART" id="SM00849">
    <property type="entry name" value="Lactamase_B"/>
    <property type="match status" value="1"/>
</dbReference>
<dbReference type="RefSeq" id="WP_229640057.1">
    <property type="nucleotide sequence ID" value="NZ_JADWDC010000015.1"/>
</dbReference>
<sequence length="231" mass="25544">MPQNSTKINHGSSLNIKSPRLILPGIFAFAPNRDTLGATSYFIVDKIGNILLDCPAWNETNQKFLIEQGGVSSLIITHRGGIGKNVIEMQKALSCEVILQEQEAYLLPEIEVNSFAENLTIGSDLELIWTCGHSPGSSCLYSPQQGGILFTGRHLLPKSPTEIVPLRTAKTFHWWRQLNSINKLCDRFTPDTLQYILPGANTGYLRGKGYIDLAYEKLSSLDLTALHGTTE</sequence>
<dbReference type="PANTHER" id="PTHR42773:SF3">
    <property type="entry name" value="SLR0630 PROTEIN"/>
    <property type="match status" value="1"/>
</dbReference>
<dbReference type="EMBL" id="JADWDC010000015">
    <property type="protein sequence ID" value="MCC0177019.1"/>
    <property type="molecule type" value="Genomic_DNA"/>
</dbReference>
<dbReference type="SUPFAM" id="SSF56281">
    <property type="entry name" value="Metallo-hydrolase/oxidoreductase"/>
    <property type="match status" value="1"/>
</dbReference>
<gene>
    <name evidence="2" type="ORF">I4641_08520</name>
</gene>
<dbReference type="PANTHER" id="PTHR42773">
    <property type="entry name" value="METALLO-BETA-LACTAMASE-RELATED"/>
    <property type="match status" value="1"/>
</dbReference>
<evidence type="ECO:0000259" key="1">
    <source>
        <dbReference type="SMART" id="SM00849"/>
    </source>
</evidence>
<name>A0A964BP66_9CYAN</name>